<keyword evidence="1" id="KW-0472">Membrane</keyword>
<reference evidence="3 4" key="1">
    <citation type="submission" date="2019-11" db="EMBL/GenBank/DDBJ databases">
        <title>Implementation of targeted gown and glove precautions to prevent Staphylococcus aureus acquisition in community-based nursing homes.</title>
        <authorList>
            <person name="Stine O.C."/>
        </authorList>
    </citation>
    <scope>NUCLEOTIDE SEQUENCE [LARGE SCALE GENOMIC DNA]</scope>
    <source>
        <strain evidence="3 4">S_4031.LGMP.AI</strain>
    </source>
</reference>
<dbReference type="EMBL" id="JAIUEN010000955">
    <property type="protein sequence ID" value="MCE3364545.1"/>
    <property type="molecule type" value="Genomic_DNA"/>
</dbReference>
<protein>
    <submittedName>
        <fullName evidence="3">Erm Leader peptide</fullName>
    </submittedName>
</protein>
<comment type="caution">
    <text evidence="3">The sequence shown here is derived from an EMBL/GenBank/DDBJ whole genome shotgun (WGS) entry which is preliminary data.</text>
</comment>
<keyword evidence="1" id="KW-1133">Transmembrane helix</keyword>
<reference evidence="2" key="3">
    <citation type="submission" date="2023-08" db="EMBL/GenBank/DDBJ databases">
        <authorList>
            <person name="Zhao H."/>
            <person name="Wang X."/>
        </authorList>
    </citation>
    <scope>NUCLEOTIDE SEQUENCE</scope>
    <source>
        <strain evidence="2">NC-4</strain>
    </source>
</reference>
<feature type="transmembrane region" description="Helical" evidence="1">
    <location>
        <begin position="6"/>
        <end position="22"/>
    </location>
</feature>
<accession>A0A5F0HLV4</accession>
<evidence type="ECO:0000313" key="2">
    <source>
        <dbReference type="EMBL" id="MCE3364545.1"/>
    </source>
</evidence>
<evidence type="ECO:0000256" key="1">
    <source>
        <dbReference type="SAM" id="Phobius"/>
    </source>
</evidence>
<dbReference type="RefSeq" id="WP_000220897.1">
    <property type="nucleotide sequence ID" value="NZ_AP024203.1"/>
</dbReference>
<dbReference type="Proteomes" id="UP000433366">
    <property type="component" value="Unassembled WGS sequence"/>
</dbReference>
<organism evidence="3 4">
    <name type="scientific">Staphylococcus aureus</name>
    <dbReference type="NCBI Taxonomy" id="1280"/>
    <lineage>
        <taxon>Bacteria</taxon>
        <taxon>Bacillati</taxon>
        <taxon>Bacillota</taxon>
        <taxon>Bacilli</taxon>
        <taxon>Bacillales</taxon>
        <taxon>Staphylococcaceae</taxon>
        <taxon>Staphylococcus</taxon>
    </lineage>
</organism>
<dbReference type="Proteomes" id="UP001200271">
    <property type="component" value="Unassembled WGS sequence"/>
</dbReference>
<evidence type="ECO:0000313" key="3">
    <source>
        <dbReference type="EMBL" id="MVI54586.1"/>
    </source>
</evidence>
<reference evidence="2" key="2">
    <citation type="journal article" date="2021" name="Front Med (Lausanne)">
        <title>The Prevalence and Determinants of Fusidic Acid Resistance Among Methicillin-Resistant Staphylococcus aureus Clinical Isolates in China.</title>
        <authorList>
            <person name="Zhao H."/>
            <person name="Wang X."/>
            <person name="Wang B."/>
            <person name="Xu Y."/>
            <person name="Rao L."/>
            <person name="Wan B."/>
            <person name="Guo Y."/>
            <person name="Wu X."/>
            <person name="Yu J."/>
            <person name="Chen L."/>
            <person name="Li M."/>
            <person name="Yu F."/>
        </authorList>
    </citation>
    <scope>NUCLEOTIDE SEQUENCE</scope>
    <source>
        <strain evidence="2">NC-4</strain>
    </source>
</reference>
<keyword evidence="1" id="KW-0812">Transmembrane</keyword>
<sequence>MTYGSIIAIACALFVIFFIPYMEKNNKKKK</sequence>
<gene>
    <name evidence="3" type="ORF">GO793_01775</name>
    <name evidence="2" type="ORF">LB359_20240</name>
</gene>
<dbReference type="AlphaFoldDB" id="A0A5F0HLV4"/>
<dbReference type="EMBL" id="WPRH01000124">
    <property type="protein sequence ID" value="MVI54586.1"/>
    <property type="molecule type" value="Genomic_DNA"/>
</dbReference>
<name>A0A5F0HLV4_STAAU</name>
<proteinExistence type="predicted"/>
<evidence type="ECO:0000313" key="4">
    <source>
        <dbReference type="Proteomes" id="UP000433366"/>
    </source>
</evidence>